<accession>A0AAE1BBA9</accession>
<dbReference type="Proteomes" id="UP001283361">
    <property type="component" value="Unassembled WGS sequence"/>
</dbReference>
<keyword evidence="2" id="KW-1185">Reference proteome</keyword>
<organism evidence="1 2">
    <name type="scientific">Elysia crispata</name>
    <name type="common">lettuce slug</name>
    <dbReference type="NCBI Taxonomy" id="231223"/>
    <lineage>
        <taxon>Eukaryota</taxon>
        <taxon>Metazoa</taxon>
        <taxon>Spiralia</taxon>
        <taxon>Lophotrochozoa</taxon>
        <taxon>Mollusca</taxon>
        <taxon>Gastropoda</taxon>
        <taxon>Heterobranchia</taxon>
        <taxon>Euthyneura</taxon>
        <taxon>Panpulmonata</taxon>
        <taxon>Sacoglossa</taxon>
        <taxon>Placobranchoidea</taxon>
        <taxon>Plakobranchidae</taxon>
        <taxon>Elysia</taxon>
    </lineage>
</organism>
<comment type="caution">
    <text evidence="1">The sequence shown here is derived from an EMBL/GenBank/DDBJ whole genome shotgun (WGS) entry which is preliminary data.</text>
</comment>
<evidence type="ECO:0000313" key="1">
    <source>
        <dbReference type="EMBL" id="KAK3802970.1"/>
    </source>
</evidence>
<evidence type="ECO:0000313" key="2">
    <source>
        <dbReference type="Proteomes" id="UP001283361"/>
    </source>
</evidence>
<sequence length="841" mass="91529">MFLVSASYIVPSNCLSCEDMFLVSASTIVSSNCLSCEDMFLVSASTIVSSNCLSCEDMFLVSASTIVSSNCLSCEDMFLVSASTIVSSNCLSCEDMFLVSASTIVPSNCLSCEDMFLVSASTIVSSNCLSCEDMFLVSASTIVSSNCLSCQDMFLVSASTIVSSYCLSCEDMFLVSASSIVPSNCLSCEDMLLVSASSIPRYSNISPLATATSETTLKQGDKELLIVESFCVSAQILKYLAPGHSNKWKTVKAGRQRASHSGKFLCVSPDTQISRPWPQQQPRYSNISPLATATSGTPLEQGDKELLSVKSFCVSAQILKYLAPETSGTPLEQGDKELLSVKSFCVSAQILKYLAPGHSNKLNTVRAGRQRASQCEKFLCVSPDTQISRPWPQQQPRYSNISPLATATSGTPLEQGDKELLSVKSFCVSAQILKYLAPGHSNKWNTVRAGRQRASQCEKFLCVSPDTQISRPWPAATSGTPLEQGDKELLSVKSFCVSAQILKYLAPGHSNKWNTVRAGRQRASQCEKFLCVSPDTQISRPWPQQQVEHPTSGTPLEQGDKELLSVKSFCVSAQILKYLAPGHSNKWNTVRAGRQRASQCEKFLCVSPDTQISRPWPQQQPRYSNISPLATATSGTPLEQGDKELLSVKSFCVSAQILKYLAPETSGTPLEQGDKDLLIVKSFCVSAQILKYLAPGHSNKWNTPRYSNISPLARANKWNTVRAGRKRASQCEKVFVCQPRYSNISPLATATRGTPLQQGDKAFLNVKSFCVSAQILKYLAPGHSNTWNTVTAGRQSVSQCEKFLSPLATATSGTPLGQGVKAFLSVKSFSRPWPQQQVEHR</sequence>
<protein>
    <submittedName>
        <fullName evidence="1">Uncharacterized protein</fullName>
    </submittedName>
</protein>
<dbReference type="EMBL" id="JAWDGP010000204">
    <property type="protein sequence ID" value="KAK3802970.1"/>
    <property type="molecule type" value="Genomic_DNA"/>
</dbReference>
<gene>
    <name evidence="1" type="ORF">RRG08_051725</name>
</gene>
<dbReference type="AlphaFoldDB" id="A0AAE1BBA9"/>
<name>A0AAE1BBA9_9GAST</name>
<proteinExistence type="predicted"/>
<reference evidence="1" key="1">
    <citation type="journal article" date="2023" name="G3 (Bethesda)">
        <title>A reference genome for the long-term kleptoplast-retaining sea slug Elysia crispata morphotype clarki.</title>
        <authorList>
            <person name="Eastman K.E."/>
            <person name="Pendleton A.L."/>
            <person name="Shaikh M.A."/>
            <person name="Suttiyut T."/>
            <person name="Ogas R."/>
            <person name="Tomko P."/>
            <person name="Gavelis G."/>
            <person name="Widhalm J.R."/>
            <person name="Wisecaver J.H."/>
        </authorList>
    </citation>
    <scope>NUCLEOTIDE SEQUENCE</scope>
    <source>
        <strain evidence="1">ECLA1</strain>
    </source>
</reference>